<keyword evidence="2" id="KW-0378">Hydrolase</keyword>
<dbReference type="GO" id="GO:0016787">
    <property type="term" value="F:hydrolase activity"/>
    <property type="evidence" value="ECO:0007669"/>
    <property type="project" value="UniProtKB-KW"/>
</dbReference>
<accession>B3C6J9</accession>
<dbReference type="GO" id="GO:0005886">
    <property type="term" value="C:plasma membrane"/>
    <property type="evidence" value="ECO:0007669"/>
    <property type="project" value="InterPro"/>
</dbReference>
<reference evidence="2 3" key="1">
    <citation type="submission" date="2008-04" db="EMBL/GenBank/DDBJ databases">
        <title>Draft genome sequence of Bacteroides intestinalis (DSM 17393).</title>
        <authorList>
            <person name="Sudarsanam P."/>
            <person name="Ley R."/>
            <person name="Guruge J."/>
            <person name="Turnbaugh P.J."/>
            <person name="Mahowald M."/>
            <person name="Liep D."/>
            <person name="Gordon J."/>
        </authorList>
    </citation>
    <scope>NUCLEOTIDE SEQUENCE [LARGE SCALE GENOMIC DNA]</scope>
    <source>
        <strain evidence="2 3">DSM 17393</strain>
    </source>
</reference>
<reference evidence="2 3" key="2">
    <citation type="submission" date="2008-04" db="EMBL/GenBank/DDBJ databases">
        <authorList>
            <person name="Fulton L."/>
            <person name="Clifton S."/>
            <person name="Fulton B."/>
            <person name="Xu J."/>
            <person name="Minx P."/>
            <person name="Pepin K.H."/>
            <person name="Johnson M."/>
            <person name="Thiruvilangam P."/>
            <person name="Bhonagiri V."/>
            <person name="Nash W.E."/>
            <person name="Mardis E.R."/>
            <person name="Wilson R.K."/>
        </authorList>
    </citation>
    <scope>NUCLEOTIDE SEQUENCE [LARGE SCALE GENOMIC DNA]</scope>
    <source>
        <strain evidence="2 3">DSM 17393</strain>
    </source>
</reference>
<proteinExistence type="predicted"/>
<evidence type="ECO:0000313" key="2">
    <source>
        <dbReference type="EMBL" id="EDV06973.1"/>
    </source>
</evidence>
<evidence type="ECO:0000256" key="1">
    <source>
        <dbReference type="SAM" id="Phobius"/>
    </source>
</evidence>
<organism evidence="2 3">
    <name type="scientific">Bacteroides intestinalis DSM 17393</name>
    <dbReference type="NCBI Taxonomy" id="471870"/>
    <lineage>
        <taxon>Bacteria</taxon>
        <taxon>Pseudomonadati</taxon>
        <taxon>Bacteroidota</taxon>
        <taxon>Bacteroidia</taxon>
        <taxon>Bacteroidales</taxon>
        <taxon>Bacteroidaceae</taxon>
        <taxon>Bacteroides</taxon>
    </lineage>
</organism>
<keyword evidence="1" id="KW-1133">Transmembrane helix</keyword>
<dbReference type="STRING" id="471870.BACINT_00535"/>
<gene>
    <name evidence="2" type="primary">kdpF</name>
    <name evidence="2" type="ORF">BACINT_00535</name>
</gene>
<sequence>MWIGLKRFKKERKIMYITLFVLGIAVFGYLMYVLVRPEKF</sequence>
<feature type="transmembrane region" description="Helical" evidence="1">
    <location>
        <begin position="14"/>
        <end position="35"/>
    </location>
</feature>
<keyword evidence="1" id="KW-0812">Transmembrane</keyword>
<evidence type="ECO:0000313" key="3">
    <source>
        <dbReference type="Proteomes" id="UP000004596"/>
    </source>
</evidence>
<dbReference type="EC" id="3.6.3.12" evidence="2"/>
<dbReference type="GO" id="GO:0008556">
    <property type="term" value="F:P-type potassium transmembrane transporter activity"/>
    <property type="evidence" value="ECO:0007669"/>
    <property type="project" value="InterPro"/>
</dbReference>
<keyword evidence="1" id="KW-0472">Membrane</keyword>
<dbReference type="Pfam" id="PF09604">
    <property type="entry name" value="Potass_KdpF"/>
    <property type="match status" value="1"/>
</dbReference>
<dbReference type="EMBL" id="ABJL02000006">
    <property type="protein sequence ID" value="EDV06973.1"/>
    <property type="molecule type" value="Genomic_DNA"/>
</dbReference>
<dbReference type="InterPro" id="IPR011726">
    <property type="entry name" value="KdpF"/>
</dbReference>
<comment type="caution">
    <text evidence="2">The sequence shown here is derived from an EMBL/GenBank/DDBJ whole genome shotgun (WGS) entry which is preliminary data.</text>
</comment>
<dbReference type="AlphaFoldDB" id="B3C6J9"/>
<protein>
    <submittedName>
        <fullName evidence="2">K+-transporting ATPase, F subunit</fullName>
        <ecNumber evidence="2">3.6.3.12</ecNumber>
    </submittedName>
</protein>
<dbReference type="Proteomes" id="UP000004596">
    <property type="component" value="Unassembled WGS sequence"/>
</dbReference>
<name>B3C6J9_9BACE</name>